<protein>
    <recommendedName>
        <fullName evidence="2">Putative phosphoesterase ACFO4N_15665</fullName>
        <ecNumber evidence="2">3.1.-.-</ecNumber>
    </recommendedName>
</protein>
<dbReference type="EC" id="3.1.-.-" evidence="2"/>
<sequence>MRYGIAIFLSEELRKKVNSYRKRYDSHFAWIPPHITVKEPFELEADEVDGCVDAIRQVTNSIEPIHISVNKVGSFHPVNNVIYLRVADDPHLLELNRRLNQGEFSDSHKYKYVPHITIAQDLSDIEHADVLNRLKMKEFSHEEVATKVHLLKQQENGTWHVYETFYLGKV</sequence>
<dbReference type="Proteomes" id="UP001596022">
    <property type="component" value="Unassembled WGS sequence"/>
</dbReference>
<dbReference type="GO" id="GO:0016874">
    <property type="term" value="F:ligase activity"/>
    <property type="evidence" value="ECO:0007669"/>
    <property type="project" value="UniProtKB-KW"/>
</dbReference>
<evidence type="ECO:0000256" key="2">
    <source>
        <dbReference type="HAMAP-Rule" id="MF_01444"/>
    </source>
</evidence>
<evidence type="ECO:0000256" key="1">
    <source>
        <dbReference type="ARBA" id="ARBA00022801"/>
    </source>
</evidence>
<keyword evidence="3" id="KW-0436">Ligase</keyword>
<dbReference type="PANTHER" id="PTHR40037:SF1">
    <property type="entry name" value="PHOSPHOESTERASE SAOUHSC_00951-RELATED"/>
    <property type="match status" value="1"/>
</dbReference>
<dbReference type="InterPro" id="IPR050580">
    <property type="entry name" value="2H_phosphoesterase_YjcG-like"/>
</dbReference>
<dbReference type="Pfam" id="PF13563">
    <property type="entry name" value="2_5_RNA_ligase2"/>
    <property type="match status" value="1"/>
</dbReference>
<evidence type="ECO:0000313" key="4">
    <source>
        <dbReference type="Proteomes" id="UP001596022"/>
    </source>
</evidence>
<feature type="active site" description="Proton acceptor" evidence="2">
    <location>
        <position position="115"/>
    </location>
</feature>
<dbReference type="HAMAP" id="MF_01444">
    <property type="entry name" value="2H_phosphoesterase_YjcG"/>
    <property type="match status" value="1"/>
</dbReference>
<reference evidence="4" key="1">
    <citation type="journal article" date="2019" name="Int. J. Syst. Evol. Microbiol.">
        <title>The Global Catalogue of Microorganisms (GCM) 10K type strain sequencing project: providing services to taxonomists for standard genome sequencing and annotation.</title>
        <authorList>
            <consortium name="The Broad Institute Genomics Platform"/>
            <consortium name="The Broad Institute Genome Sequencing Center for Infectious Disease"/>
            <person name="Wu L."/>
            <person name="Ma J."/>
        </authorList>
    </citation>
    <scope>NUCLEOTIDE SEQUENCE [LARGE SCALE GENOMIC DNA]</scope>
    <source>
        <strain evidence="4">CGMCC 1.16306</strain>
    </source>
</reference>
<accession>A0ABV9GSC1</accession>
<feature type="active site" description="Proton donor" evidence="2">
    <location>
        <position position="34"/>
    </location>
</feature>
<evidence type="ECO:0000313" key="3">
    <source>
        <dbReference type="EMBL" id="MFC4620151.1"/>
    </source>
</evidence>
<gene>
    <name evidence="3" type="ORF">ACFO4N_15665</name>
</gene>
<dbReference type="EMBL" id="JBHSFW010000016">
    <property type="protein sequence ID" value="MFC4620151.1"/>
    <property type="molecule type" value="Genomic_DNA"/>
</dbReference>
<comment type="similarity">
    <text evidence="2">Belongs to the 2H phosphoesterase superfamily. YjcG family.</text>
</comment>
<dbReference type="InterPro" id="IPR009097">
    <property type="entry name" value="Cyclic_Pdiesterase"/>
</dbReference>
<keyword evidence="4" id="KW-1185">Reference proteome</keyword>
<organism evidence="3 4">
    <name type="scientific">Camelliibacillus cellulosilyticus</name>
    <dbReference type="NCBI Taxonomy" id="2174486"/>
    <lineage>
        <taxon>Bacteria</taxon>
        <taxon>Bacillati</taxon>
        <taxon>Bacillota</taxon>
        <taxon>Bacilli</taxon>
        <taxon>Bacillales</taxon>
        <taxon>Sporolactobacillaceae</taxon>
        <taxon>Camelliibacillus</taxon>
    </lineage>
</organism>
<name>A0ABV9GSC1_9BACL</name>
<feature type="short sequence motif" description="HXTX 1" evidence="2">
    <location>
        <begin position="34"/>
        <end position="37"/>
    </location>
</feature>
<dbReference type="SUPFAM" id="SSF55144">
    <property type="entry name" value="LigT-like"/>
    <property type="match status" value="1"/>
</dbReference>
<dbReference type="NCBIfam" id="NF010223">
    <property type="entry name" value="PRK13679.1"/>
    <property type="match status" value="1"/>
</dbReference>
<dbReference type="PANTHER" id="PTHR40037">
    <property type="entry name" value="PHOSPHOESTERASE YJCG-RELATED"/>
    <property type="match status" value="1"/>
</dbReference>
<proteinExistence type="inferred from homology"/>
<dbReference type="RefSeq" id="WP_376847255.1">
    <property type="nucleotide sequence ID" value="NZ_JBHSFW010000016.1"/>
</dbReference>
<feature type="short sequence motif" description="HXTX 2" evidence="2">
    <location>
        <begin position="115"/>
        <end position="118"/>
    </location>
</feature>
<dbReference type="InterPro" id="IPR022932">
    <property type="entry name" value="YjcG"/>
</dbReference>
<keyword evidence="1 2" id="KW-0378">Hydrolase</keyword>
<dbReference type="Gene3D" id="3.90.1140.10">
    <property type="entry name" value="Cyclic phosphodiesterase"/>
    <property type="match status" value="1"/>
</dbReference>
<comment type="caution">
    <text evidence="3">The sequence shown here is derived from an EMBL/GenBank/DDBJ whole genome shotgun (WGS) entry which is preliminary data.</text>
</comment>